<dbReference type="AlphaFoldDB" id="A0A9D1GL03"/>
<comment type="subcellular location">
    <subcellularLocation>
        <location evidence="1 7">Cell membrane</location>
        <topology evidence="1 7">Multi-pass membrane protein</topology>
    </subcellularLocation>
</comment>
<dbReference type="Pfam" id="PF00528">
    <property type="entry name" value="BPD_transp_1"/>
    <property type="match status" value="1"/>
</dbReference>
<evidence type="ECO:0000256" key="6">
    <source>
        <dbReference type="ARBA" id="ARBA00023136"/>
    </source>
</evidence>
<dbReference type="EMBL" id="DVKS01000224">
    <property type="protein sequence ID" value="HIT43083.1"/>
    <property type="molecule type" value="Genomic_DNA"/>
</dbReference>
<reference evidence="9" key="1">
    <citation type="submission" date="2020-10" db="EMBL/GenBank/DDBJ databases">
        <authorList>
            <person name="Gilroy R."/>
        </authorList>
    </citation>
    <scope>NUCLEOTIDE SEQUENCE</scope>
    <source>
        <strain evidence="9">CHK123-3438</strain>
    </source>
</reference>
<evidence type="ECO:0000313" key="10">
    <source>
        <dbReference type="Proteomes" id="UP000886860"/>
    </source>
</evidence>
<keyword evidence="6 7" id="KW-0472">Membrane</keyword>
<feature type="transmembrane region" description="Helical" evidence="7">
    <location>
        <begin position="85"/>
        <end position="107"/>
    </location>
</feature>
<evidence type="ECO:0000256" key="7">
    <source>
        <dbReference type="RuleBase" id="RU363032"/>
    </source>
</evidence>
<dbReference type="GO" id="GO:0005886">
    <property type="term" value="C:plasma membrane"/>
    <property type="evidence" value="ECO:0007669"/>
    <property type="project" value="UniProtKB-SubCell"/>
</dbReference>
<dbReference type="Proteomes" id="UP000886860">
    <property type="component" value="Unassembled WGS sequence"/>
</dbReference>
<accession>A0A9D1GL03</accession>
<evidence type="ECO:0000256" key="4">
    <source>
        <dbReference type="ARBA" id="ARBA00022692"/>
    </source>
</evidence>
<dbReference type="CDD" id="cd06261">
    <property type="entry name" value="TM_PBP2"/>
    <property type="match status" value="1"/>
</dbReference>
<evidence type="ECO:0000256" key="2">
    <source>
        <dbReference type="ARBA" id="ARBA00022448"/>
    </source>
</evidence>
<feature type="transmembrane region" description="Helical" evidence="7">
    <location>
        <begin position="167"/>
        <end position="189"/>
    </location>
</feature>
<dbReference type="SUPFAM" id="SSF160964">
    <property type="entry name" value="MalF N-terminal region-like"/>
    <property type="match status" value="1"/>
</dbReference>
<dbReference type="InterPro" id="IPR000515">
    <property type="entry name" value="MetI-like"/>
</dbReference>
<proteinExistence type="inferred from homology"/>
<feature type="transmembrane region" description="Helical" evidence="7">
    <location>
        <begin position="273"/>
        <end position="293"/>
    </location>
</feature>
<dbReference type="GO" id="GO:0055085">
    <property type="term" value="P:transmembrane transport"/>
    <property type="evidence" value="ECO:0007669"/>
    <property type="project" value="InterPro"/>
</dbReference>
<dbReference type="PANTHER" id="PTHR30193">
    <property type="entry name" value="ABC TRANSPORTER PERMEASE PROTEIN"/>
    <property type="match status" value="1"/>
</dbReference>
<evidence type="ECO:0000256" key="1">
    <source>
        <dbReference type="ARBA" id="ARBA00004651"/>
    </source>
</evidence>
<organism evidence="9 10">
    <name type="scientific">Candidatus Caccovicinus merdipullorum</name>
    <dbReference type="NCBI Taxonomy" id="2840724"/>
    <lineage>
        <taxon>Bacteria</taxon>
        <taxon>Bacillati</taxon>
        <taxon>Bacillota</taxon>
        <taxon>Clostridia</taxon>
        <taxon>Eubacteriales</taxon>
        <taxon>Candidatus Caccovicinus</taxon>
    </lineage>
</organism>
<dbReference type="PROSITE" id="PS50928">
    <property type="entry name" value="ABC_TM1"/>
    <property type="match status" value="1"/>
</dbReference>
<dbReference type="InterPro" id="IPR051393">
    <property type="entry name" value="ABC_transporter_permease"/>
</dbReference>
<gene>
    <name evidence="9" type="ORF">IAB60_13485</name>
</gene>
<keyword evidence="3" id="KW-1003">Cell membrane</keyword>
<evidence type="ECO:0000259" key="8">
    <source>
        <dbReference type="PROSITE" id="PS50928"/>
    </source>
</evidence>
<name>A0A9D1GL03_9FIRM</name>
<feature type="transmembrane region" description="Helical" evidence="7">
    <location>
        <begin position="21"/>
        <end position="51"/>
    </location>
</feature>
<evidence type="ECO:0000256" key="3">
    <source>
        <dbReference type="ARBA" id="ARBA00022475"/>
    </source>
</evidence>
<comment type="similarity">
    <text evidence="7">Belongs to the binding-protein-dependent transport system permease family.</text>
</comment>
<reference evidence="9" key="2">
    <citation type="journal article" date="2021" name="PeerJ">
        <title>Extensive microbial diversity within the chicken gut microbiome revealed by metagenomics and culture.</title>
        <authorList>
            <person name="Gilroy R."/>
            <person name="Ravi A."/>
            <person name="Getino M."/>
            <person name="Pursley I."/>
            <person name="Horton D.L."/>
            <person name="Alikhan N.F."/>
            <person name="Baker D."/>
            <person name="Gharbi K."/>
            <person name="Hall N."/>
            <person name="Watson M."/>
            <person name="Adriaenssens E.M."/>
            <person name="Foster-Nyarko E."/>
            <person name="Jarju S."/>
            <person name="Secka A."/>
            <person name="Antonio M."/>
            <person name="Oren A."/>
            <person name="Chaudhuri R.R."/>
            <person name="La Ragione R."/>
            <person name="Hildebrand F."/>
            <person name="Pallen M.J."/>
        </authorList>
    </citation>
    <scope>NUCLEOTIDE SEQUENCE</scope>
    <source>
        <strain evidence="9">CHK123-3438</strain>
    </source>
</reference>
<keyword evidence="5 7" id="KW-1133">Transmembrane helix</keyword>
<sequence length="303" mass="33828">MMKKMNEAAVARKGKGFDTRQAWAFAFCLPNILFFLIFFVAPAIVGVWYSLTNYNGFKQMDFVGLDNYIRLFQDSDFYSTLWRTVLYSVVSVPIGYIVSLGFGMLLSSEKIKGITILRILIYWPILLSTIMVGLTWRWIFGESFGLINFLLDSAGLPQIHWATDSTAAFITTIIAGTWSGCGTNMLIFIGALKQISTELVEAATLDGANKWQVFWNITLPHLKPVSFMVIILSIIGSFKVFAMVQTLTNGGPGTATTYMIQYIYTTGFTRNRVGYASAVSMVLFVILLILSFVQTKISDKASD</sequence>
<dbReference type="InterPro" id="IPR035906">
    <property type="entry name" value="MetI-like_sf"/>
</dbReference>
<feature type="domain" description="ABC transmembrane type-1" evidence="8">
    <location>
        <begin position="81"/>
        <end position="294"/>
    </location>
</feature>
<dbReference type="Gene3D" id="1.10.3720.10">
    <property type="entry name" value="MetI-like"/>
    <property type="match status" value="1"/>
</dbReference>
<keyword evidence="2 7" id="KW-0813">Transport</keyword>
<protein>
    <submittedName>
        <fullName evidence="9">Sugar ABC transporter permease</fullName>
    </submittedName>
</protein>
<feature type="transmembrane region" description="Helical" evidence="7">
    <location>
        <begin position="119"/>
        <end position="139"/>
    </location>
</feature>
<keyword evidence="4 7" id="KW-0812">Transmembrane</keyword>
<dbReference type="PANTHER" id="PTHR30193:SF37">
    <property type="entry name" value="INNER MEMBRANE ABC TRANSPORTER PERMEASE PROTEIN YCJO"/>
    <property type="match status" value="1"/>
</dbReference>
<evidence type="ECO:0000256" key="5">
    <source>
        <dbReference type="ARBA" id="ARBA00022989"/>
    </source>
</evidence>
<dbReference type="SUPFAM" id="SSF161098">
    <property type="entry name" value="MetI-like"/>
    <property type="match status" value="1"/>
</dbReference>
<evidence type="ECO:0000313" key="9">
    <source>
        <dbReference type="EMBL" id="HIT43083.1"/>
    </source>
</evidence>
<comment type="caution">
    <text evidence="9">The sequence shown here is derived from an EMBL/GenBank/DDBJ whole genome shotgun (WGS) entry which is preliminary data.</text>
</comment>